<dbReference type="AlphaFoldDB" id="A0A921NWT8"/>
<evidence type="ECO:0000313" key="1">
    <source>
        <dbReference type="EMBL" id="KAF0674993.1"/>
    </source>
</evidence>
<evidence type="ECO:0008006" key="3">
    <source>
        <dbReference type="Google" id="ProtNLM"/>
    </source>
</evidence>
<comment type="caution">
    <text evidence="1">The sequence shown here is derived from an EMBL/GenBank/DDBJ whole genome shotgun (WGS) entry which is preliminary data.</text>
</comment>
<protein>
    <recommendedName>
        <fullName evidence="3">DUF2155 domain-containing protein</fullName>
    </recommendedName>
</protein>
<dbReference type="EMBL" id="APKE01000033">
    <property type="protein sequence ID" value="KAF0674993.1"/>
    <property type="molecule type" value="Genomic_DNA"/>
</dbReference>
<gene>
    <name evidence="1" type="ORF">PMES_02702</name>
</gene>
<reference evidence="1" key="1">
    <citation type="submission" date="2013-03" db="EMBL/GenBank/DDBJ databases">
        <title>Genome Sequence of the Profundibacterium mesophilum strain KAUST100406-0324T from Red Sea, a novel genus in the family Rhodobacteraceae.</title>
        <authorList>
            <person name="Essack M."/>
            <person name="Alam I."/>
            <person name="Lafi F."/>
            <person name="Alawi W."/>
            <person name="Kamanu F."/>
            <person name="Al-Suwailem A."/>
            <person name="Lee O.O."/>
            <person name="Xu Y."/>
            <person name="Bajic V."/>
            <person name="Qian P.-Y."/>
            <person name="Archer J."/>
        </authorList>
    </citation>
    <scope>NUCLEOTIDE SEQUENCE</scope>
    <source>
        <strain evidence="1">KAUST100406-0324</strain>
    </source>
</reference>
<name>A0A921NWT8_9RHOB</name>
<organism evidence="1 2">
    <name type="scientific">Profundibacterium mesophilum KAUST100406-0324</name>
    <dbReference type="NCBI Taxonomy" id="1037889"/>
    <lineage>
        <taxon>Bacteria</taxon>
        <taxon>Pseudomonadati</taxon>
        <taxon>Pseudomonadota</taxon>
        <taxon>Alphaproteobacteria</taxon>
        <taxon>Rhodobacterales</taxon>
        <taxon>Roseobacteraceae</taxon>
        <taxon>Profundibacterium</taxon>
    </lineage>
</organism>
<dbReference type="RefSeq" id="WP_236549809.1">
    <property type="nucleotide sequence ID" value="NZ_APKE01000033.1"/>
</dbReference>
<sequence>MMGLGGVLPVAPRRISGLCRKIVASCLVAAFTALLPAGLAAEETILAPRVSGSPAAVLRGLDKTAGDFTDIELEVGHTARLGRLMVTLGDCRYPTENPAGDAYAYVVVRDVEAQMPSFAGWMIASAPALNALENARYDLWVMRCKI</sequence>
<dbReference type="Pfam" id="PF09923">
    <property type="entry name" value="DUF2155"/>
    <property type="match status" value="1"/>
</dbReference>
<dbReference type="Proteomes" id="UP000698242">
    <property type="component" value="Unassembled WGS sequence"/>
</dbReference>
<accession>A0A921NWT8</accession>
<proteinExistence type="predicted"/>
<keyword evidence="2" id="KW-1185">Reference proteome</keyword>
<dbReference type="InterPro" id="IPR019225">
    <property type="entry name" value="DUF2155"/>
</dbReference>
<evidence type="ECO:0000313" key="2">
    <source>
        <dbReference type="Proteomes" id="UP000698242"/>
    </source>
</evidence>